<evidence type="ECO:0000313" key="3">
    <source>
        <dbReference type="Proteomes" id="UP000077037"/>
    </source>
</evidence>
<gene>
    <name evidence="2" type="ORF">SAMEA1982600_04220</name>
</gene>
<dbReference type="OrthoDB" id="5497412at2"/>
<dbReference type="Gene3D" id="1.10.10.10">
    <property type="entry name" value="Winged helix-like DNA-binding domain superfamily/Winged helix DNA-binding domain"/>
    <property type="match status" value="1"/>
</dbReference>
<dbReference type="InterPro" id="IPR016032">
    <property type="entry name" value="Sig_transdc_resp-reg_C-effctor"/>
</dbReference>
<feature type="domain" description="HTH luxR-type" evidence="1">
    <location>
        <begin position="308"/>
        <end position="373"/>
    </location>
</feature>
<sequence>MDVSHARYDALVHALYEAALHPSAWRGFFAELNRAIEASAVLLALDKRQGVLSYLDGLDLPSSGRSRRLQQGERFDPASPMLAPYALGQWLHGETFAANDLFLQELSVPDGARHSSGCKLLDDDAACVFFCVLRDPGRPPLGVEETGFLERLTPHLQRAAQLQSHRFVTSTRALTGHALLNKLRQPLALLGPDGTVVSINDACRRLLEATALLASAGGMLKLPDPFQRQFNEGCGALVASLGDGAGLSAGYRSMQVASPDFPESGSDVLYAFYTLLMPEQLNDVYGVQPLILVLFHHPATAAPLDAELLAQTFDLTPSELRVSRMLAGGCTVKEIAARAGVQHDTVRKQLQSIYRKTTTSRQADLIRLMLQLPSNAFLA</sequence>
<dbReference type="Pfam" id="PF00196">
    <property type="entry name" value="GerE"/>
    <property type="match status" value="1"/>
</dbReference>
<dbReference type="RefSeq" id="WP_066418565.1">
    <property type="nucleotide sequence ID" value="NZ_FKBS01000025.1"/>
</dbReference>
<evidence type="ECO:0000313" key="2">
    <source>
        <dbReference type="EMBL" id="SAI50867.1"/>
    </source>
</evidence>
<dbReference type="GO" id="GO:0006355">
    <property type="term" value="P:regulation of DNA-templated transcription"/>
    <property type="evidence" value="ECO:0007669"/>
    <property type="project" value="InterPro"/>
</dbReference>
<reference evidence="2 3" key="1">
    <citation type="submission" date="2016-03" db="EMBL/GenBank/DDBJ databases">
        <authorList>
            <consortium name="Pathogen Informatics"/>
        </authorList>
    </citation>
    <scope>NUCLEOTIDE SEQUENCE [LARGE SCALE GENOMIC DNA]</scope>
    <source>
        <strain evidence="2 3">NCTC13364</strain>
    </source>
</reference>
<evidence type="ECO:0000259" key="1">
    <source>
        <dbReference type="PROSITE" id="PS50043"/>
    </source>
</evidence>
<dbReference type="SUPFAM" id="SSF46894">
    <property type="entry name" value="C-terminal effector domain of the bipartite response regulators"/>
    <property type="match status" value="1"/>
</dbReference>
<dbReference type="InterPro" id="IPR000792">
    <property type="entry name" value="Tscrpt_reg_LuxR_C"/>
</dbReference>
<dbReference type="PROSITE" id="PS50043">
    <property type="entry name" value="HTH_LUXR_2"/>
    <property type="match status" value="1"/>
</dbReference>
<protein>
    <submittedName>
        <fullName evidence="2">Transcriptional regulator</fullName>
    </submittedName>
</protein>
<proteinExistence type="predicted"/>
<dbReference type="CDD" id="cd06170">
    <property type="entry name" value="LuxR_C_like"/>
    <property type="match status" value="1"/>
</dbReference>
<dbReference type="Proteomes" id="UP000077037">
    <property type="component" value="Unassembled WGS sequence"/>
</dbReference>
<dbReference type="EMBL" id="FKBS01000025">
    <property type="protein sequence ID" value="SAI50867.1"/>
    <property type="molecule type" value="Genomic_DNA"/>
</dbReference>
<organism evidence="2 3">
    <name type="scientific">Bordetella ansorpii</name>
    <dbReference type="NCBI Taxonomy" id="288768"/>
    <lineage>
        <taxon>Bacteria</taxon>
        <taxon>Pseudomonadati</taxon>
        <taxon>Pseudomonadota</taxon>
        <taxon>Betaproteobacteria</taxon>
        <taxon>Burkholderiales</taxon>
        <taxon>Alcaligenaceae</taxon>
        <taxon>Bordetella</taxon>
    </lineage>
</organism>
<dbReference type="InterPro" id="IPR036388">
    <property type="entry name" value="WH-like_DNA-bd_sf"/>
</dbReference>
<name>A0A157QYT5_9BORD</name>
<dbReference type="SMART" id="SM00421">
    <property type="entry name" value="HTH_LUXR"/>
    <property type="match status" value="1"/>
</dbReference>
<dbReference type="AlphaFoldDB" id="A0A157QYT5"/>
<dbReference type="GO" id="GO:0003677">
    <property type="term" value="F:DNA binding"/>
    <property type="evidence" value="ECO:0007669"/>
    <property type="project" value="InterPro"/>
</dbReference>
<accession>A0A157QYT5</accession>